<protein>
    <submittedName>
        <fullName evidence="6">PUF6 protein</fullName>
    </submittedName>
</protein>
<dbReference type="InterPro" id="IPR016024">
    <property type="entry name" value="ARM-type_fold"/>
</dbReference>
<feature type="region of interest" description="Disordered" evidence="4">
    <location>
        <begin position="1"/>
        <end position="117"/>
    </location>
</feature>
<dbReference type="InterPro" id="IPR001313">
    <property type="entry name" value="Pumilio_RNA-bd_rpt"/>
</dbReference>
<dbReference type="PANTHER" id="PTHR13389:SF0">
    <property type="entry name" value="PUMILIO HOMOLOG 3"/>
    <property type="match status" value="1"/>
</dbReference>
<dbReference type="Proteomes" id="UP000770015">
    <property type="component" value="Unassembled WGS sequence"/>
</dbReference>
<dbReference type="AlphaFoldDB" id="A0A9P8V9B9"/>
<dbReference type="InterPro" id="IPR011989">
    <property type="entry name" value="ARM-like"/>
</dbReference>
<dbReference type="SUPFAM" id="SSF48371">
    <property type="entry name" value="ARM repeat"/>
    <property type="match status" value="1"/>
</dbReference>
<dbReference type="EMBL" id="JAGSXJ010000015">
    <property type="protein sequence ID" value="KAH6685244.1"/>
    <property type="molecule type" value="Genomic_DNA"/>
</dbReference>
<evidence type="ECO:0000256" key="2">
    <source>
        <dbReference type="ARBA" id="ARBA00022884"/>
    </source>
</evidence>
<dbReference type="SMART" id="SM00025">
    <property type="entry name" value="Pumilio"/>
    <property type="match status" value="6"/>
</dbReference>
<feature type="compositionally biased region" description="Basic and acidic residues" evidence="4">
    <location>
        <begin position="77"/>
        <end position="101"/>
    </location>
</feature>
<accession>A0A9P8V9B9</accession>
<feature type="compositionally biased region" description="Basic and acidic residues" evidence="4">
    <location>
        <begin position="21"/>
        <end position="34"/>
    </location>
</feature>
<feature type="region of interest" description="Disordered" evidence="4">
    <location>
        <begin position="649"/>
        <end position="702"/>
    </location>
</feature>
<feature type="compositionally biased region" description="Basic and acidic residues" evidence="4">
    <location>
        <begin position="649"/>
        <end position="658"/>
    </location>
</feature>
<comment type="function">
    <text evidence="3">RNA-binding nucleolar protein required for pre-rRNA processing. Involved in production of 18S rRNA and assembly of small ribosomal subunit.</text>
</comment>
<evidence type="ECO:0000256" key="4">
    <source>
        <dbReference type="SAM" id="MobiDB-lite"/>
    </source>
</evidence>
<comment type="caution">
    <text evidence="6">The sequence shown here is derived from an EMBL/GenBank/DDBJ whole genome shotgun (WGS) entry which is preliminary data.</text>
</comment>
<evidence type="ECO:0000313" key="6">
    <source>
        <dbReference type="EMBL" id="KAH6685244.1"/>
    </source>
</evidence>
<proteinExistence type="predicted"/>
<name>A0A9P8V9B9_9PEZI</name>
<feature type="compositionally biased region" description="Acidic residues" evidence="4">
    <location>
        <begin position="44"/>
        <end position="62"/>
    </location>
</feature>
<sequence length="702" mass="77499">MATKAGGPRDNKRKATQIGKTFDKSSKPTKFDGPKKKKAQPVEESSEDGFDEADLESSDSDDGGAQLDSPPAKKLKKGDDKGASKEKKSGEKTETSREAHAQQKKLARERKIAKPLGDEVQRTKKIWERLRRKSHVPSEERKKLLEELFTIINGRIKDFVLKHDAVRAVQTAVKYSNSAQRKQITQELQGTFAQLAESRYAKFLIAKLIVQKEPEIRDMIVPEFYGRVRRLINHPEASWILDDIYRQIASKEQKAILLREWYGAEFALLERTGTPTADLNTILEETPAKRGPIMKNLNDMINSLVQKKMTGFTMLHDAMLQYFSAIKPGTEEYTNFSDMIRDDEAGDLLKNMAFTKSGSRVVCLLLAQGSSKDRRNILRVFKDHFVMMSGDVYAHQVLLTAYDVVDDTKMTAKVIFSELLGEDQEKAGDNVVGSITNQYARTSLMYPLEGLSRTLFIPNMGEVKELLGEVHEIRKTTSKKDADIRSGELTAALAPSLLSAIATNAATLMADPFGCHLIAEVLFTVDGDKTEALAAVAAVAEGEPVAPAEGEEVIGQLPHVSQTAAGGRLLKTLIQGGKFNKESGKVEQIEPPLKFADTLYPIIKSHIVEWATGPSSLVVLSMLENTDFSHAKELKATLKKNKKVLEKAATEETAEQKAKAAAASEAAAEKEGEKKSKKAKKGPAKSERPVGNAGSRMLLEKM</sequence>
<reference evidence="6" key="1">
    <citation type="journal article" date="2021" name="Nat. Commun.">
        <title>Genetic determinants of endophytism in the Arabidopsis root mycobiome.</title>
        <authorList>
            <person name="Mesny F."/>
            <person name="Miyauchi S."/>
            <person name="Thiergart T."/>
            <person name="Pickel B."/>
            <person name="Atanasova L."/>
            <person name="Karlsson M."/>
            <person name="Huettel B."/>
            <person name="Barry K.W."/>
            <person name="Haridas S."/>
            <person name="Chen C."/>
            <person name="Bauer D."/>
            <person name="Andreopoulos W."/>
            <person name="Pangilinan J."/>
            <person name="LaButti K."/>
            <person name="Riley R."/>
            <person name="Lipzen A."/>
            <person name="Clum A."/>
            <person name="Drula E."/>
            <person name="Henrissat B."/>
            <person name="Kohler A."/>
            <person name="Grigoriev I.V."/>
            <person name="Martin F.M."/>
            <person name="Hacquard S."/>
        </authorList>
    </citation>
    <scope>NUCLEOTIDE SEQUENCE</scope>
    <source>
        <strain evidence="6">MPI-SDFR-AT-0117</strain>
    </source>
</reference>
<organism evidence="6 7">
    <name type="scientific">Plectosphaerella plurivora</name>
    <dbReference type="NCBI Taxonomy" id="936078"/>
    <lineage>
        <taxon>Eukaryota</taxon>
        <taxon>Fungi</taxon>
        <taxon>Dikarya</taxon>
        <taxon>Ascomycota</taxon>
        <taxon>Pezizomycotina</taxon>
        <taxon>Sordariomycetes</taxon>
        <taxon>Hypocreomycetidae</taxon>
        <taxon>Glomerellales</taxon>
        <taxon>Plectosphaerellaceae</taxon>
        <taxon>Plectosphaerella</taxon>
    </lineage>
</organism>
<keyword evidence="7" id="KW-1185">Reference proteome</keyword>
<dbReference type="Pfam" id="PF08144">
    <property type="entry name" value="CPL"/>
    <property type="match status" value="1"/>
</dbReference>
<dbReference type="GO" id="GO:0006417">
    <property type="term" value="P:regulation of translation"/>
    <property type="evidence" value="ECO:0007669"/>
    <property type="project" value="TreeGrafter"/>
</dbReference>
<evidence type="ECO:0000313" key="7">
    <source>
        <dbReference type="Proteomes" id="UP000770015"/>
    </source>
</evidence>
<evidence type="ECO:0000259" key="5">
    <source>
        <dbReference type="PROSITE" id="PS50303"/>
    </source>
</evidence>
<dbReference type="Gene3D" id="1.25.10.10">
    <property type="entry name" value="Leucine-rich Repeat Variant"/>
    <property type="match status" value="1"/>
</dbReference>
<dbReference type="GO" id="GO:0005730">
    <property type="term" value="C:nucleolus"/>
    <property type="evidence" value="ECO:0007669"/>
    <property type="project" value="TreeGrafter"/>
</dbReference>
<dbReference type="InterPro" id="IPR033133">
    <property type="entry name" value="PUM-HD"/>
</dbReference>
<gene>
    <name evidence="6" type="ORF">F5X68DRAFT_209741</name>
</gene>
<dbReference type="OrthoDB" id="497380at2759"/>
<keyword evidence="2" id="KW-0694">RNA-binding</keyword>
<dbReference type="PANTHER" id="PTHR13389">
    <property type="entry name" value="PUMILIO HOMOLOG 3"/>
    <property type="match status" value="1"/>
</dbReference>
<feature type="domain" description="PUM-HD" evidence="5">
    <location>
        <begin position="122"/>
        <end position="498"/>
    </location>
</feature>
<dbReference type="PROSITE" id="PS50303">
    <property type="entry name" value="PUM_HD"/>
    <property type="match status" value="1"/>
</dbReference>
<evidence type="ECO:0000256" key="3">
    <source>
        <dbReference type="ARBA" id="ARBA00024893"/>
    </source>
</evidence>
<evidence type="ECO:0000256" key="1">
    <source>
        <dbReference type="ARBA" id="ARBA00022737"/>
    </source>
</evidence>
<dbReference type="InterPro" id="IPR012959">
    <property type="entry name" value="CPL_dom"/>
</dbReference>
<keyword evidence="1" id="KW-0677">Repeat</keyword>
<dbReference type="InterPro" id="IPR040059">
    <property type="entry name" value="PUM3"/>
</dbReference>
<dbReference type="GO" id="GO:0003729">
    <property type="term" value="F:mRNA binding"/>
    <property type="evidence" value="ECO:0007669"/>
    <property type="project" value="TreeGrafter"/>
</dbReference>